<accession>A0A0P7DT60</accession>
<dbReference type="Pfam" id="PF01321">
    <property type="entry name" value="Creatinase_N"/>
    <property type="match status" value="1"/>
</dbReference>
<dbReference type="InterPro" id="IPR029149">
    <property type="entry name" value="Creatin/AminoP/Spt16_N"/>
</dbReference>
<evidence type="ECO:0000313" key="3">
    <source>
        <dbReference type="EMBL" id="KPM84497.1"/>
    </source>
</evidence>
<name>A0A0P7DT60_9GAMM</name>
<dbReference type="InterPro" id="IPR000994">
    <property type="entry name" value="Pept_M24"/>
</dbReference>
<dbReference type="Gene3D" id="3.40.350.10">
    <property type="entry name" value="Creatinase/prolidase N-terminal domain"/>
    <property type="match status" value="1"/>
</dbReference>
<keyword evidence="3" id="KW-0378">Hydrolase</keyword>
<dbReference type="Proteomes" id="UP000050378">
    <property type="component" value="Unassembled WGS sequence"/>
</dbReference>
<sequence>MQVNYLKRQAEFKALLEQQGYSAMLVLGHENIRYLSGFSGNAAYALITQDACVLITDYRYHQRAIAETTGFEVVCRDRDNETLGHCINRHLNPNSHVAFDASYVTVAIWQGVADELTGHTLTAVNGLIEKLRRVKDNWEVAQIKAAAAIADEALAQTLPYFKPGVTERDLALELEFRMQKLGSEGMSFATIMLFAERSALPHGNPSDQVLKQGDFVTLDFGAVVNGYRSDMTRSYIIGEASEKQTRIYNTVLDAQNAALEMVKSGVNCLDLNAISNKVIAEAGFGEYAGKGLGHGLGLFLHEVPFINTLTDYNLEVGNVITIEPGIYIPGYGGVRLEDDIVVTESGFEVLTHAPKPFIIYC</sequence>
<dbReference type="RefSeq" id="WP_054552157.1">
    <property type="nucleotide sequence ID" value="NZ_LJTC01000003.1"/>
</dbReference>
<proteinExistence type="predicted"/>
<keyword evidence="3" id="KW-0645">Protease</keyword>
<evidence type="ECO:0000259" key="1">
    <source>
        <dbReference type="Pfam" id="PF00557"/>
    </source>
</evidence>
<dbReference type="PATRIC" id="fig|570156.3.peg.2250"/>
<dbReference type="STRING" id="570156.AOG27_06285"/>
<feature type="domain" description="Creatinase N-terminal" evidence="2">
    <location>
        <begin position="8"/>
        <end position="134"/>
    </location>
</feature>
<protein>
    <submittedName>
        <fullName evidence="3">Xaa-Pro aminopeptidase</fullName>
    </submittedName>
</protein>
<dbReference type="InterPro" id="IPR036005">
    <property type="entry name" value="Creatinase/aminopeptidase-like"/>
</dbReference>
<dbReference type="PANTHER" id="PTHR46112:SF3">
    <property type="entry name" value="AMINOPEPTIDASE YPDF"/>
    <property type="match status" value="1"/>
</dbReference>
<dbReference type="Gene3D" id="3.90.230.10">
    <property type="entry name" value="Creatinase/methionine aminopeptidase superfamily"/>
    <property type="match status" value="1"/>
</dbReference>
<dbReference type="InterPro" id="IPR000587">
    <property type="entry name" value="Creatinase_N"/>
</dbReference>
<organism evidence="3 4">
    <name type="scientific">Pseudoalteromonas lipolytica</name>
    <dbReference type="NCBI Taxonomy" id="570156"/>
    <lineage>
        <taxon>Bacteria</taxon>
        <taxon>Pseudomonadati</taxon>
        <taxon>Pseudomonadota</taxon>
        <taxon>Gammaproteobacteria</taxon>
        <taxon>Alteromonadales</taxon>
        <taxon>Pseudoalteromonadaceae</taxon>
        <taxon>Pseudoalteromonas</taxon>
    </lineage>
</organism>
<dbReference type="PANTHER" id="PTHR46112">
    <property type="entry name" value="AMINOPEPTIDASE"/>
    <property type="match status" value="1"/>
</dbReference>
<evidence type="ECO:0000259" key="2">
    <source>
        <dbReference type="Pfam" id="PF01321"/>
    </source>
</evidence>
<dbReference type="InterPro" id="IPR050659">
    <property type="entry name" value="Peptidase_M24B"/>
</dbReference>
<dbReference type="AlphaFoldDB" id="A0A0P7DT60"/>
<keyword evidence="3" id="KW-0031">Aminopeptidase</keyword>
<dbReference type="GO" id="GO:0004177">
    <property type="term" value="F:aminopeptidase activity"/>
    <property type="evidence" value="ECO:0007669"/>
    <property type="project" value="UniProtKB-KW"/>
</dbReference>
<dbReference type="OrthoDB" id="9806388at2"/>
<comment type="caution">
    <text evidence="3">The sequence shown here is derived from an EMBL/GenBank/DDBJ whole genome shotgun (WGS) entry which is preliminary data.</text>
</comment>
<dbReference type="EMBL" id="LJTC01000003">
    <property type="protein sequence ID" value="KPM84497.1"/>
    <property type="molecule type" value="Genomic_DNA"/>
</dbReference>
<gene>
    <name evidence="3" type="ORF">AOG27_06285</name>
</gene>
<dbReference type="SUPFAM" id="SSF55920">
    <property type="entry name" value="Creatinase/aminopeptidase"/>
    <property type="match status" value="1"/>
</dbReference>
<evidence type="ECO:0000313" key="4">
    <source>
        <dbReference type="Proteomes" id="UP000050378"/>
    </source>
</evidence>
<feature type="domain" description="Peptidase M24" evidence="1">
    <location>
        <begin position="142"/>
        <end position="344"/>
    </location>
</feature>
<dbReference type="SUPFAM" id="SSF53092">
    <property type="entry name" value="Creatinase/prolidase N-terminal domain"/>
    <property type="match status" value="1"/>
</dbReference>
<reference evidence="3 4" key="1">
    <citation type="submission" date="2015-09" db="EMBL/GenBank/DDBJ databases">
        <title>Draft Genome Sequence of Pseudoalteromonas lipolytica UCD-48B.</title>
        <authorList>
            <person name="Krusor M."/>
            <person name="Coil D.A."/>
            <person name="Lang J.M."/>
            <person name="Eisen J.A."/>
            <person name="Alexiev A."/>
        </authorList>
    </citation>
    <scope>NUCLEOTIDE SEQUENCE [LARGE SCALE GENOMIC DNA]</scope>
    <source>
        <strain evidence="3 4">UCD-48B</strain>
    </source>
</reference>
<dbReference type="Pfam" id="PF00557">
    <property type="entry name" value="Peptidase_M24"/>
    <property type="match status" value="1"/>
</dbReference>